<reference evidence="1" key="1">
    <citation type="submission" date="2020-05" db="EMBL/GenBank/DDBJ databases">
        <title>Large-scale comparative analyses of tick genomes elucidate their genetic diversity and vector capacities.</title>
        <authorList>
            <person name="Jia N."/>
            <person name="Wang J."/>
            <person name="Shi W."/>
            <person name="Du L."/>
            <person name="Sun Y."/>
            <person name="Zhan W."/>
            <person name="Jiang J."/>
            <person name="Wang Q."/>
            <person name="Zhang B."/>
            <person name="Ji P."/>
            <person name="Sakyi L.B."/>
            <person name="Cui X."/>
            <person name="Yuan T."/>
            <person name="Jiang B."/>
            <person name="Yang W."/>
            <person name="Lam T.T.-Y."/>
            <person name="Chang Q."/>
            <person name="Ding S."/>
            <person name="Wang X."/>
            <person name="Zhu J."/>
            <person name="Ruan X."/>
            <person name="Zhao L."/>
            <person name="Wei J."/>
            <person name="Que T."/>
            <person name="Du C."/>
            <person name="Cheng J."/>
            <person name="Dai P."/>
            <person name="Han X."/>
            <person name="Huang E."/>
            <person name="Gao Y."/>
            <person name="Liu J."/>
            <person name="Shao H."/>
            <person name="Ye R."/>
            <person name="Li L."/>
            <person name="Wei W."/>
            <person name="Wang X."/>
            <person name="Wang C."/>
            <person name="Yang T."/>
            <person name="Huo Q."/>
            <person name="Li W."/>
            <person name="Guo W."/>
            <person name="Chen H."/>
            <person name="Zhou L."/>
            <person name="Ni X."/>
            <person name="Tian J."/>
            <person name="Zhou Y."/>
            <person name="Sheng Y."/>
            <person name="Liu T."/>
            <person name="Pan Y."/>
            <person name="Xia L."/>
            <person name="Li J."/>
            <person name="Zhao F."/>
            <person name="Cao W."/>
        </authorList>
    </citation>
    <scope>NUCLEOTIDE SEQUENCE</scope>
    <source>
        <strain evidence="1">Hyas-2018</strain>
    </source>
</reference>
<keyword evidence="2" id="KW-1185">Reference proteome</keyword>
<dbReference type="EMBL" id="CM023485">
    <property type="protein sequence ID" value="KAH6930929.1"/>
    <property type="molecule type" value="Genomic_DNA"/>
</dbReference>
<proteinExistence type="predicted"/>
<organism evidence="1 2">
    <name type="scientific">Hyalomma asiaticum</name>
    <name type="common">Tick</name>
    <dbReference type="NCBI Taxonomy" id="266040"/>
    <lineage>
        <taxon>Eukaryota</taxon>
        <taxon>Metazoa</taxon>
        <taxon>Ecdysozoa</taxon>
        <taxon>Arthropoda</taxon>
        <taxon>Chelicerata</taxon>
        <taxon>Arachnida</taxon>
        <taxon>Acari</taxon>
        <taxon>Parasitiformes</taxon>
        <taxon>Ixodida</taxon>
        <taxon>Ixodoidea</taxon>
        <taxon>Ixodidae</taxon>
        <taxon>Hyalomminae</taxon>
        <taxon>Hyalomma</taxon>
    </lineage>
</organism>
<evidence type="ECO:0000313" key="2">
    <source>
        <dbReference type="Proteomes" id="UP000821845"/>
    </source>
</evidence>
<name>A0ACB7SAI2_HYAAI</name>
<gene>
    <name evidence="1" type="ORF">HPB50_021031</name>
</gene>
<protein>
    <submittedName>
        <fullName evidence="1">Uncharacterized protein</fullName>
    </submittedName>
</protein>
<dbReference type="Proteomes" id="UP000821845">
    <property type="component" value="Chromosome 5"/>
</dbReference>
<sequence>MQEGPSNKGPCHRGEFRCLSNYFCIPERRVRDGWEDCPDGSDEICQKNEHRCRCGFPRCISVERVGDGVRDCLDGSDEDEEKGKAYKCPSDSSLQDLMAVERRRRSDSERRRKARHSGLMTYTVGLDHQAEAAEVSVALIEPTGALATLTRTEVNAEQTTLHTTEIRREYVEGTYSQILSTHSTVLELAPSLNEVEDSAHRGGTRQRPQTTHGVQSFGSLSSGKVFQTAVNELSSTVTTDVKPTKTTQASLLSALPGRKSTTVVGLNIKSGQISELSEETDSEVPVITVTGTEGLLVQATGSEHVTYKVFTGTYVNTEDHNPKTYMFFFGNRQLPVDATPSLPEEATRSAEFDIRSGNQKGVVLDISHKIGVLLPSQTVSTISPTEAPRSDYLIFGSGSAHGGESMTGMLIEGSEPITIEGMTRSHMATASTMHVTLSSMPAQSRREKASSQTHKKSTPTLYRHGKKFEPTATGRRIAPMDGATIITDKFFLPQHLGLYTTSPVSDASRTADEFLEEVDHDYDSPPVREEVEEPVVMVRMRHPLNNINIGAFRPELLTPTPVKDIRPTKTVGSHRDEDADDAGDIFATDALSGHDSEQSTSTKKNRVTLFGFLDFTTTISGTEVVFQPAATGTSFDFGKTRRPHDEDIYNPFNIPTRKEQMTSSSAKRKDSAYGTETREFVSKLSMLTSTFKGGVEMLSTMYTSTIPMLVKSRLPKYDDTELEEHFHSLAAEPNIGNSENPEDYLYDSHLHENLVSSSSFRPEDLETPNFLSSYLFPASKNQELSSPTFTPLARSSSPQPSETVMVSMIEGSKTEKYPVTPTRPALSTPTPKRKKTYKTGLVSSITGTDINGDMTTEWTTLIIGTVIGGRYAHVIQSTSSIFYTQSKTKMTEEVTTPKAPPPAPGLVLPSDIQIEGVSDRAVTEQDLEEGTQAPAPVTEETPQAESGEGSHDSLDVYSITSNFAVPLINQSRVIEEGDETALPGQEQPSVVELSDDLHLSTLVPAIKPSYTSPSSTSDVAVLTDGFILPGTQETAKEYDYDQQPTASASPEEVKPKIITMGFILPGADPAKEYEDDLVHTDEVRLLTDGFVLPGQDLPSQLGNDQTQSTLQGRIIDTVAPVHQEAATATSYPITHYSTFTYYTTLPDNIVSSREVTTSQVFENSEEYEEARKHGFDTIAPEKSMLPLDPSQTATMMTTYTYQSTYTLDGSTLVSVSEKTMSDLLAPSEENGDSERISPTVAQVYMETTPHYDMASGTGQEDLKEQKASEGSGDDVRSSSKATPPLDAAPTTYFTTYTYLTTLFKDGTSSVTSSLETVSNVVYGSSSDSEGSAHDSVKSISPTSTVPVTTYYTTYTYFTTLLKDGSSTVTSREEIVSNTVRGSDAATTAQASDLIEPTLTDHLSTVYTTYTYYTTFVRGGSTTIRNRTQVVSKVKTISQPSTSELITTPVVSTYYTTYTYFTTVNRGGTKSVKSRESVKTNIVTKYPKSAHQTTPTPSVITTYTTILSPVTVYRDGTPRVSFISKTSAITKTLSHSSTPVPEGAVEGTIQATPTAGMKTMFTTYTYYTTFFEDGTPVISSREETATNVISEPTETPPVEETKKNLESSTVVRTYYTTYTYFTTFETDGKPTVSSREEIVTNYVTMTPHDIITGVSPTSVSPEPQPTDVSMTEETPPLLSSLPEGIDLRELLRNVPVTHYTTYTYYTTFYTDGSTVLSSRTEVVSNVVGPTDASLPAGFQVDHTDAKSPIELTESVHASSSEIPEGSTTEASSEAESIVSHSTVQQSATTTPSLSLTPKLDSSFQKASSTLQSRPVTSTRYDTVTNYVTVTVTEEPIHQRTRPTVVQPLVPHRPATAIDTFYTTYTYFTTKVIHGRPTVSSRYETLTNYVTRTRDDGVAGRAIQPTGAYRPVIIRPTPVRDTVYTTYTYFTTRLIHGRPSVETRYETLTDYVTVTVTEQARIRPTQVYRPLYSTLPGYAPHHTAYTTYTFYTTHYLDGRPVVDTRYETVTNVATVTLTEYATPAVGARIRPSETGPYRTYHTTYTYFTTRYVDGSAIVNTRKETVTNTVFGALCRTCPAGYVEGRSHGGGPHHQTAAITHTLAPGPHIQPTPTTYYTTYTHFTTILEGGRPVVQTRYETYTDIVSGIVLPTRAFVAPGPSKQDLQQAHVQSRLDNVQDRVQEQLPVFQKIVPSRRRRSPLPTRVPFDVTDKGLAQAEYELVGGREDLMFQVPRHRVQRGLSDDVNAPQARPGRKMLSHGRFPRSPLRDGTSTFAHLRHNANSLKGSRLPPQRFLPKSSTSSVALSDTQLYQHPQIRPEQAVSEPAVYLKPSVYYREARRNENDYEGLRRTARLEPSFLATPSPLTFYTTFSHFTTVLSDGKPSVSTRLEVITNVFTDVVLPTRTTTEVPVRKRSRGVHKAEANTVASEETVDPNQNRRPQARKLLSLSSKENEFSVPDQFVVTDEEAASANRHKPGLVARSAGNEGSSVDKAKDHPVGLIQSVEARAVRNGATTVYATEVYGTFINGAYAQVVSTAVRVFSDQNQHSSSHLPARQELSTSPGSPAQTRPTGLISSIANTVIHDSTTTAYTTNIYGTYIRGMYAHVAQTTSTVIKPQASKSVSSITKNQEYKTGLISSLVNTEIHDATTTVWKTHVYGTFVNGFYAHVASTASEVLKPTKNAFVQATSTQIPTRTSVPSQQTKTKSYTTGLLSARTNTVVNGGTSTEVVTNIYGTFVGDLYAQVARTTSRVLTETAPGKTEAAKPTTATKPTGIRDLHRRRLRSIRKIDAANYNAYTDYQGTNKDGKPEDWIGFINR</sequence>
<evidence type="ECO:0000313" key="1">
    <source>
        <dbReference type="EMBL" id="KAH6930929.1"/>
    </source>
</evidence>
<accession>A0ACB7SAI2</accession>
<comment type="caution">
    <text evidence="1">The sequence shown here is derived from an EMBL/GenBank/DDBJ whole genome shotgun (WGS) entry which is preliminary data.</text>
</comment>